<sequence length="247" mass="27419">MHTGSIIQTRLATVVAPSPKSPHNVATVEHLMAALYAMEIDNVLVQLSGPEVPILDGSADAFTFLLSSAGFLKQQAVRQLIVPEEIIEVSGSHGEKARLVPHKSQTLDLSLYIDFPAPIIGKQHYRARLCHSLFMKELAFCRTFVNYSDVESLQKQGMARGGSLHNALVVKHDSVINPTGLHTPDEFVRHKALDAIGDLYCSGYRICGRFEAYKTGHALNNRLLRALFASPHRWRFVPDRRRLSASP</sequence>
<comment type="pathway">
    <text evidence="3">Glycolipid biosynthesis; lipid IV(A) biosynthesis; lipid IV(A) from (3R)-3-hydroxytetradecanoyl-[acyl-carrier-protein] and UDP-N-acetyl-alpha-D-glucosamine: step 2/6.</text>
</comment>
<comment type="cofactor">
    <cofactor evidence="1">
        <name>Zn(2+)</name>
        <dbReference type="ChEBI" id="CHEBI:29105"/>
    </cofactor>
</comment>
<dbReference type="Pfam" id="PF03331">
    <property type="entry name" value="LpxC"/>
    <property type="match status" value="1"/>
</dbReference>
<comment type="caution">
    <text evidence="13">The sequence shown here is derived from an EMBL/GenBank/DDBJ whole genome shotgun (WGS) entry which is preliminary data.</text>
</comment>
<name>A0ABQ0NVS5_9PROT</name>
<dbReference type="InterPro" id="IPR011334">
    <property type="entry name" value="UDP-acyl_GlcNac_deAcase_C"/>
</dbReference>
<organism evidence="13 14">
    <name type="scientific">Saccharibacter floricola DSM 15669</name>
    <dbReference type="NCBI Taxonomy" id="1123227"/>
    <lineage>
        <taxon>Bacteria</taxon>
        <taxon>Pseudomonadati</taxon>
        <taxon>Pseudomonadota</taxon>
        <taxon>Alphaproteobacteria</taxon>
        <taxon>Acetobacterales</taxon>
        <taxon>Acetobacteraceae</taxon>
        <taxon>Saccharibacter</taxon>
    </lineage>
</organism>
<proteinExistence type="predicted"/>
<keyword evidence="6" id="KW-0441">Lipid A biosynthesis</keyword>
<evidence type="ECO:0000256" key="10">
    <source>
        <dbReference type="ARBA" id="ARBA00023098"/>
    </source>
</evidence>
<evidence type="ECO:0000256" key="5">
    <source>
        <dbReference type="ARBA" id="ARBA00022516"/>
    </source>
</evidence>
<evidence type="ECO:0000256" key="9">
    <source>
        <dbReference type="ARBA" id="ARBA00022833"/>
    </source>
</evidence>
<dbReference type="InterPro" id="IPR004463">
    <property type="entry name" value="UDP-acyl_GlcNac_deAcase"/>
</dbReference>
<dbReference type="PANTHER" id="PTHR33694:SF1">
    <property type="entry name" value="UDP-3-O-ACYL-N-ACETYLGLUCOSAMINE DEACETYLASE 1, MITOCHONDRIAL-RELATED"/>
    <property type="match status" value="1"/>
</dbReference>
<accession>A0ABQ0NVS5</accession>
<evidence type="ECO:0000256" key="4">
    <source>
        <dbReference type="ARBA" id="ARBA00012745"/>
    </source>
</evidence>
<dbReference type="PANTHER" id="PTHR33694">
    <property type="entry name" value="UDP-3-O-ACYL-N-ACETYLGLUCOSAMINE DEACETYLASE 1, MITOCHONDRIAL-RELATED"/>
    <property type="match status" value="1"/>
</dbReference>
<gene>
    <name evidence="13" type="ORF">AA15669_0009</name>
</gene>
<dbReference type="NCBIfam" id="TIGR00325">
    <property type="entry name" value="lpxC"/>
    <property type="match status" value="1"/>
</dbReference>
<dbReference type="EMBL" id="BAQD01000001">
    <property type="protein sequence ID" value="GBQ04503.1"/>
    <property type="molecule type" value="Genomic_DNA"/>
</dbReference>
<dbReference type="EC" id="3.5.1.108" evidence="4 12"/>
<evidence type="ECO:0000256" key="11">
    <source>
        <dbReference type="ARBA" id="ARBA00024535"/>
    </source>
</evidence>
<evidence type="ECO:0000313" key="14">
    <source>
        <dbReference type="Proteomes" id="UP001062901"/>
    </source>
</evidence>
<evidence type="ECO:0000256" key="6">
    <source>
        <dbReference type="ARBA" id="ARBA00022556"/>
    </source>
</evidence>
<keyword evidence="5" id="KW-0444">Lipid biosynthesis</keyword>
<comment type="catalytic activity">
    <reaction evidence="11">
        <text>a UDP-3-O-[(3R)-3-hydroxyacyl]-N-acetyl-alpha-D-glucosamine + H2O = a UDP-3-O-[(3R)-3-hydroxyacyl]-alpha-D-glucosamine + acetate</text>
        <dbReference type="Rhea" id="RHEA:67816"/>
        <dbReference type="ChEBI" id="CHEBI:15377"/>
        <dbReference type="ChEBI" id="CHEBI:30089"/>
        <dbReference type="ChEBI" id="CHEBI:137740"/>
        <dbReference type="ChEBI" id="CHEBI:173225"/>
        <dbReference type="EC" id="3.5.1.108"/>
    </reaction>
</comment>
<keyword evidence="8" id="KW-0378">Hydrolase</keyword>
<evidence type="ECO:0000256" key="8">
    <source>
        <dbReference type="ARBA" id="ARBA00022801"/>
    </source>
</evidence>
<keyword evidence="14" id="KW-1185">Reference proteome</keyword>
<evidence type="ECO:0000256" key="12">
    <source>
        <dbReference type="NCBIfam" id="TIGR00325"/>
    </source>
</evidence>
<keyword evidence="10" id="KW-0443">Lipid metabolism</keyword>
<dbReference type="Gene3D" id="3.30.1700.10">
    <property type="entry name" value="lpxc deacetylase, domain 2"/>
    <property type="match status" value="1"/>
</dbReference>
<comment type="function">
    <text evidence="2">Catalyzes the hydrolysis of UDP-3-O-myristoyl-N-acetylglucosamine to form UDP-3-O-myristoylglucosamine and acetate, the committed step in lipid A biosynthesis.</text>
</comment>
<dbReference type="InterPro" id="IPR020568">
    <property type="entry name" value="Ribosomal_Su5_D2-typ_SF"/>
</dbReference>
<dbReference type="InterPro" id="IPR015870">
    <property type="entry name" value="UDP-acyl_N-AcGlcN_deAcase_N"/>
</dbReference>
<evidence type="ECO:0000256" key="3">
    <source>
        <dbReference type="ARBA" id="ARBA00005002"/>
    </source>
</evidence>
<dbReference type="Proteomes" id="UP001062901">
    <property type="component" value="Unassembled WGS sequence"/>
</dbReference>
<dbReference type="SUPFAM" id="SSF54211">
    <property type="entry name" value="Ribosomal protein S5 domain 2-like"/>
    <property type="match status" value="2"/>
</dbReference>
<evidence type="ECO:0000256" key="7">
    <source>
        <dbReference type="ARBA" id="ARBA00022723"/>
    </source>
</evidence>
<keyword evidence="9" id="KW-0862">Zinc</keyword>
<evidence type="ECO:0000256" key="1">
    <source>
        <dbReference type="ARBA" id="ARBA00001947"/>
    </source>
</evidence>
<evidence type="ECO:0000313" key="13">
    <source>
        <dbReference type="EMBL" id="GBQ04503.1"/>
    </source>
</evidence>
<keyword evidence="7" id="KW-0479">Metal-binding</keyword>
<protein>
    <recommendedName>
        <fullName evidence="4 12">UDP-3-O-acyl-N-acetylglucosamine deacetylase</fullName>
        <ecNumber evidence="4 12">3.5.1.108</ecNumber>
    </recommendedName>
</protein>
<reference evidence="13" key="1">
    <citation type="submission" date="2013-04" db="EMBL/GenBank/DDBJ databases">
        <title>The genome sequencing project of 58 acetic acid bacteria.</title>
        <authorList>
            <person name="Okamoto-Kainuma A."/>
            <person name="Ishikawa M."/>
            <person name="Umino S."/>
            <person name="Koizumi Y."/>
            <person name="Shiwa Y."/>
            <person name="Yoshikawa H."/>
            <person name="Matsutani M."/>
            <person name="Matsushita K."/>
        </authorList>
    </citation>
    <scope>NUCLEOTIDE SEQUENCE</scope>
    <source>
        <strain evidence="13">DSM 15669</strain>
    </source>
</reference>
<evidence type="ECO:0000256" key="2">
    <source>
        <dbReference type="ARBA" id="ARBA00002923"/>
    </source>
</evidence>
<dbReference type="Gene3D" id="3.30.230.20">
    <property type="entry name" value="lpxc deacetylase, domain 1"/>
    <property type="match status" value="1"/>
</dbReference>